<dbReference type="Proteomes" id="UP001081071">
    <property type="component" value="Unassembled WGS sequence"/>
</dbReference>
<feature type="domain" description="Serine aminopeptidase S33" evidence="3">
    <location>
        <begin position="95"/>
        <end position="314"/>
    </location>
</feature>
<sequence length="333" mass="35335">MAYVAVVLPERTAPSLRSSTVHSLGSEAGRGAAEVGGGITIEGRAMIDEQMTFEVDGTEVSAVLTPPAGESVEPWPAVFTAPGFAGVKEMLIPDYSRELAAGGVASLAFDYPGFGASAGIVRQHIDLPQQLRTFRAALDVLIADPRIDSERIGVWGTSMSGGHAIAVAATDPRVKAVAAIIPFIRLTPTGNLELAPVIARDALRRLFRRPGLTIPAAGRPGEVAAMNSDGAYEWAEGMARGAENYRNEVTVASLPAMLRWSTRKAAARLAVPVLAVLAESDTITPPARVRKALADVDSVEYVSYPESHFELFTDHADAVRQATVQWLIGRLVT</sequence>
<dbReference type="PANTHER" id="PTHR22946">
    <property type="entry name" value="DIENELACTONE HYDROLASE DOMAIN-CONTAINING PROTEIN-RELATED"/>
    <property type="match status" value="1"/>
</dbReference>
<accession>A0ABT4MA03</accession>
<dbReference type="RefSeq" id="WP_269602449.1">
    <property type="nucleotide sequence ID" value="NZ_JAPWIJ010000002.1"/>
</dbReference>
<proteinExistence type="inferred from homology"/>
<evidence type="ECO:0000259" key="3">
    <source>
        <dbReference type="Pfam" id="PF12146"/>
    </source>
</evidence>
<dbReference type="InterPro" id="IPR029058">
    <property type="entry name" value="AB_hydrolase_fold"/>
</dbReference>
<keyword evidence="2 4" id="KW-0378">Hydrolase</keyword>
<dbReference type="GO" id="GO:0016787">
    <property type="term" value="F:hydrolase activity"/>
    <property type="evidence" value="ECO:0007669"/>
    <property type="project" value="UniProtKB-KW"/>
</dbReference>
<dbReference type="Gene3D" id="3.40.50.1820">
    <property type="entry name" value="alpha/beta hydrolase"/>
    <property type="match status" value="1"/>
</dbReference>
<organism evidence="4 5">
    <name type="scientific">Rhodococcus ruber</name>
    <dbReference type="NCBI Taxonomy" id="1830"/>
    <lineage>
        <taxon>Bacteria</taxon>
        <taxon>Bacillati</taxon>
        <taxon>Actinomycetota</taxon>
        <taxon>Actinomycetes</taxon>
        <taxon>Mycobacteriales</taxon>
        <taxon>Nocardiaceae</taxon>
        <taxon>Rhodococcus</taxon>
    </lineage>
</organism>
<dbReference type="PANTHER" id="PTHR22946:SF9">
    <property type="entry name" value="POLYKETIDE TRANSFERASE AF380"/>
    <property type="match status" value="1"/>
</dbReference>
<dbReference type="InterPro" id="IPR022742">
    <property type="entry name" value="Hydrolase_4"/>
</dbReference>
<comment type="similarity">
    <text evidence="1">Belongs to the AB hydrolase superfamily.</text>
</comment>
<keyword evidence="5" id="KW-1185">Reference proteome</keyword>
<comment type="caution">
    <text evidence="4">The sequence shown here is derived from an EMBL/GenBank/DDBJ whole genome shotgun (WGS) entry which is preliminary data.</text>
</comment>
<name>A0ABT4MA03_9NOCA</name>
<evidence type="ECO:0000313" key="4">
    <source>
        <dbReference type="EMBL" id="MCZ4517791.1"/>
    </source>
</evidence>
<evidence type="ECO:0000313" key="5">
    <source>
        <dbReference type="Proteomes" id="UP001081071"/>
    </source>
</evidence>
<reference evidence="4" key="1">
    <citation type="submission" date="2022-12" db="EMBL/GenBank/DDBJ databases">
        <authorList>
            <person name="Krivoruchko A.V."/>
            <person name="Elkin A."/>
        </authorList>
    </citation>
    <scope>NUCLEOTIDE SEQUENCE</scope>
    <source>
        <strain evidence="4">IEGM 1391</strain>
    </source>
</reference>
<evidence type="ECO:0000256" key="2">
    <source>
        <dbReference type="ARBA" id="ARBA00022801"/>
    </source>
</evidence>
<protein>
    <submittedName>
        <fullName evidence="4">Alpha/beta fold hydrolase</fullName>
    </submittedName>
</protein>
<evidence type="ECO:0000256" key="1">
    <source>
        <dbReference type="ARBA" id="ARBA00008645"/>
    </source>
</evidence>
<dbReference type="InterPro" id="IPR050261">
    <property type="entry name" value="FrsA_esterase"/>
</dbReference>
<dbReference type="EMBL" id="JAPWIJ010000002">
    <property type="protein sequence ID" value="MCZ4517791.1"/>
    <property type="molecule type" value="Genomic_DNA"/>
</dbReference>
<gene>
    <name evidence="4" type="ORF">O4220_04620</name>
</gene>
<dbReference type="Pfam" id="PF12146">
    <property type="entry name" value="Hydrolase_4"/>
    <property type="match status" value="1"/>
</dbReference>
<dbReference type="SUPFAM" id="SSF53474">
    <property type="entry name" value="alpha/beta-Hydrolases"/>
    <property type="match status" value="1"/>
</dbReference>